<comment type="caution">
    <text evidence="1">The sequence shown here is derived from an EMBL/GenBank/DDBJ whole genome shotgun (WGS) entry which is preliminary data.</text>
</comment>
<evidence type="ECO:0000313" key="1">
    <source>
        <dbReference type="EMBL" id="MEQ2711793.1"/>
    </source>
</evidence>
<reference evidence="1 2" key="1">
    <citation type="submission" date="2024-04" db="EMBL/GenBank/DDBJ databases">
        <title>Human intestinal bacterial collection.</title>
        <authorList>
            <person name="Pauvert C."/>
            <person name="Hitch T.C.A."/>
            <person name="Clavel T."/>
        </authorList>
    </citation>
    <scope>NUCLEOTIDE SEQUENCE [LARGE SCALE GENOMIC DNA]</scope>
    <source>
        <strain evidence="1 2">CLA-AA-H249</strain>
    </source>
</reference>
<dbReference type="PANTHER" id="PTHR37417">
    <property type="entry name" value="67 KDA MYOSIN-CROSS-REACTIVE ANTIGEN FAMILY PROTEIN (AFU_ORTHOLOGUE AFUA_5G09970)"/>
    <property type="match status" value="1"/>
</dbReference>
<dbReference type="InterPro" id="IPR010354">
    <property type="entry name" value="Oleate_hydratase"/>
</dbReference>
<evidence type="ECO:0000313" key="2">
    <source>
        <dbReference type="Proteomes" id="UP001482154"/>
    </source>
</evidence>
<dbReference type="Pfam" id="PF06100">
    <property type="entry name" value="MCRA"/>
    <property type="match status" value="1"/>
</dbReference>
<gene>
    <name evidence="1" type="ORF">AAAU51_11505</name>
</gene>
<dbReference type="SUPFAM" id="SSF51905">
    <property type="entry name" value="FAD/NAD(P)-binding domain"/>
    <property type="match status" value="1"/>
</dbReference>
<dbReference type="EMBL" id="JBBNIN010000019">
    <property type="protein sequence ID" value="MEQ2711793.1"/>
    <property type="molecule type" value="Genomic_DNA"/>
</dbReference>
<dbReference type="Proteomes" id="UP001482154">
    <property type="component" value="Unassembled WGS sequence"/>
</dbReference>
<keyword evidence="2" id="KW-1185">Reference proteome</keyword>
<dbReference type="PANTHER" id="PTHR37417:SF3">
    <property type="entry name" value="MYOSIN-CROSSREACTIVE PROTEIN"/>
    <property type="match status" value="1"/>
</dbReference>
<dbReference type="GO" id="GO:0050151">
    <property type="term" value="F:oleate hydratase activity"/>
    <property type="evidence" value="ECO:0007669"/>
    <property type="project" value="UniProtKB-EC"/>
</dbReference>
<dbReference type="NCBIfam" id="NF010584">
    <property type="entry name" value="PRK13977.1"/>
    <property type="match status" value="1"/>
</dbReference>
<protein>
    <submittedName>
        <fullName evidence="1">Oleate hydratase</fullName>
        <ecNumber evidence="1">4.2.1.53</ecNumber>
    </submittedName>
</protein>
<dbReference type="RefSeq" id="WP_022375067.1">
    <property type="nucleotide sequence ID" value="NZ_JAOQJG010000006.1"/>
</dbReference>
<dbReference type="EC" id="4.2.1.53" evidence="1"/>
<accession>A0ABV1IX54</accession>
<proteinExistence type="predicted"/>
<organism evidence="1 2">
    <name type="scientific">Anaerostipes amylophilus</name>
    <dbReference type="NCBI Taxonomy" id="2981779"/>
    <lineage>
        <taxon>Bacteria</taxon>
        <taxon>Bacillati</taxon>
        <taxon>Bacillota</taxon>
        <taxon>Clostridia</taxon>
        <taxon>Lachnospirales</taxon>
        <taxon>Lachnospiraceae</taxon>
        <taxon>Anaerostipes</taxon>
    </lineage>
</organism>
<dbReference type="Gene3D" id="3.50.50.60">
    <property type="entry name" value="FAD/NAD(P)-binding domain"/>
    <property type="match status" value="3"/>
</dbReference>
<name>A0ABV1IX54_9FIRM</name>
<sequence>MNKKILKLGILTVAGAAIVAMKKSKKEKLVYSYPQTKVKKSDYKNTELNKQKKNSKGIYYSSGNYEAFARPKKPKDIEKKSAYLVGSGLASLAAACFLIRDAQMSGDHIHILEASNIAGGACDGVADPDRGYIMRGGREMEDHFECLWDLFHSIPSLEHPENSVLDEFYWLNKEDPNYSLCRATNHRGKPSENFGKFNIDAKGRKQIMKLFFTANEKLYDKTIEDVFDEHVFDSDFWLYWRTMFAFENWHSALELKLYLQRFIHHIGGLPDFSALKFTRYNQYESLILPMIEYLKQNGVIFHFHTQVTNVIFSFENDQKVAKSIEYIKNSKTKILPLTKDDLVFVTNGSCTESTLYGDHHTPANGDAMIRITGCWNLWKNIAKQDPSFGHPEKFCGNVSKTRWESATITTSDTKIIDAITRICKRDPLSGKVVTGGIVSCEDSNWLLSWTVNRQGQFRKQKEGEICIWLYSLFCDTPGNYIHKPMKDCTGEEITAEWLYHIGIPLDEIDELAKDHANTVPTMLPYITAFFMPRTARDRPDVIPDGCVNFAFLGQFAETPRDTIFTTEYSVRTAMEAVYGLLDVDRGVPEVWGSVYDVRNLLDASVRLMDGESLLDMDLPMPIEKLKGWLLKFVKDTDIEKLLEEYELIKK</sequence>
<dbReference type="InterPro" id="IPR036188">
    <property type="entry name" value="FAD/NAD-bd_sf"/>
</dbReference>
<keyword evidence="1" id="KW-0456">Lyase</keyword>